<keyword evidence="3" id="KW-1185">Reference proteome</keyword>
<feature type="transmembrane region" description="Helical" evidence="1">
    <location>
        <begin position="20"/>
        <end position="41"/>
    </location>
</feature>
<evidence type="ECO:0000313" key="3">
    <source>
        <dbReference type="Proteomes" id="UP001218218"/>
    </source>
</evidence>
<comment type="caution">
    <text evidence="2">The sequence shown here is derived from an EMBL/GenBank/DDBJ whole genome shotgun (WGS) entry which is preliminary data.</text>
</comment>
<feature type="transmembrane region" description="Helical" evidence="1">
    <location>
        <begin position="62"/>
        <end position="85"/>
    </location>
</feature>
<evidence type="ECO:0000256" key="1">
    <source>
        <dbReference type="SAM" id="Phobius"/>
    </source>
</evidence>
<name>A0AAD6YWW1_9AGAR</name>
<keyword evidence="1" id="KW-1133">Transmembrane helix</keyword>
<dbReference type="Proteomes" id="UP001218218">
    <property type="component" value="Unassembled WGS sequence"/>
</dbReference>
<dbReference type="EMBL" id="JARIHO010000154">
    <property type="protein sequence ID" value="KAJ7300730.1"/>
    <property type="molecule type" value="Genomic_DNA"/>
</dbReference>
<feature type="transmembrane region" description="Helical" evidence="1">
    <location>
        <begin position="105"/>
        <end position="125"/>
    </location>
</feature>
<proteinExistence type="predicted"/>
<feature type="transmembrane region" description="Helical" evidence="1">
    <location>
        <begin position="137"/>
        <end position="162"/>
    </location>
</feature>
<protein>
    <submittedName>
        <fullName evidence="2">Uncharacterized protein</fullName>
    </submittedName>
</protein>
<gene>
    <name evidence="2" type="ORF">DFH08DRAFT_908043</name>
</gene>
<evidence type="ECO:0000313" key="2">
    <source>
        <dbReference type="EMBL" id="KAJ7300730.1"/>
    </source>
</evidence>
<reference evidence="2" key="1">
    <citation type="submission" date="2023-03" db="EMBL/GenBank/DDBJ databases">
        <title>Massive genome expansion in bonnet fungi (Mycena s.s.) driven by repeated elements and novel gene families across ecological guilds.</title>
        <authorList>
            <consortium name="Lawrence Berkeley National Laboratory"/>
            <person name="Harder C.B."/>
            <person name="Miyauchi S."/>
            <person name="Viragh M."/>
            <person name="Kuo A."/>
            <person name="Thoen E."/>
            <person name="Andreopoulos B."/>
            <person name="Lu D."/>
            <person name="Skrede I."/>
            <person name="Drula E."/>
            <person name="Henrissat B."/>
            <person name="Morin E."/>
            <person name="Kohler A."/>
            <person name="Barry K."/>
            <person name="LaButti K."/>
            <person name="Morin E."/>
            <person name="Salamov A."/>
            <person name="Lipzen A."/>
            <person name="Mereny Z."/>
            <person name="Hegedus B."/>
            <person name="Baldrian P."/>
            <person name="Stursova M."/>
            <person name="Weitz H."/>
            <person name="Taylor A."/>
            <person name="Grigoriev I.V."/>
            <person name="Nagy L.G."/>
            <person name="Martin F."/>
            <person name="Kauserud H."/>
        </authorList>
    </citation>
    <scope>NUCLEOTIDE SEQUENCE</scope>
    <source>
        <strain evidence="2">CBHHK002</strain>
    </source>
</reference>
<feature type="transmembrane region" description="Helical" evidence="1">
    <location>
        <begin position="182"/>
        <end position="206"/>
    </location>
</feature>
<dbReference type="AlphaFoldDB" id="A0AAD6YWW1"/>
<keyword evidence="1" id="KW-0812">Transmembrane</keyword>
<accession>A0AAD6YWW1</accession>
<keyword evidence="1" id="KW-0472">Membrane</keyword>
<organism evidence="2 3">
    <name type="scientific">Mycena albidolilacea</name>
    <dbReference type="NCBI Taxonomy" id="1033008"/>
    <lineage>
        <taxon>Eukaryota</taxon>
        <taxon>Fungi</taxon>
        <taxon>Dikarya</taxon>
        <taxon>Basidiomycota</taxon>
        <taxon>Agaricomycotina</taxon>
        <taxon>Agaricomycetes</taxon>
        <taxon>Agaricomycetidae</taxon>
        <taxon>Agaricales</taxon>
        <taxon>Marasmiineae</taxon>
        <taxon>Mycenaceae</taxon>
        <taxon>Mycena</taxon>
    </lineage>
</organism>
<sequence length="228" mass="25182">MALGTSDPDEASNLTSGFTSILACMIPVLALAYIGGVLWTLDYGNRRRTPLDKRSSLASHRYAPIAYAFIVITSLVAVAIPSWILLQYSLNQNYPNPEAQIGMRLVLFAACWTSVTAATFTILFVHPKWTKHPICSIGAQSIWVLLTWTFWLASAAVLNHAMPQLFENDTCQHLVYCGHIRAIFAFSVLELAVFTGGMATMIWLAWCCARDVWYPSSGSPSMRNQTAA</sequence>